<proteinExistence type="predicted"/>
<feature type="non-terminal residue" evidence="1">
    <location>
        <position position="60"/>
    </location>
</feature>
<evidence type="ECO:0000313" key="1">
    <source>
        <dbReference type="EMBL" id="CAA9997833.1"/>
    </source>
</evidence>
<dbReference type="AlphaFoldDB" id="A0A6H5G6M7"/>
<name>A0A6H5G6M7_9HEMI</name>
<organism evidence="1 2">
    <name type="scientific">Nesidiocoris tenuis</name>
    <dbReference type="NCBI Taxonomy" id="355587"/>
    <lineage>
        <taxon>Eukaryota</taxon>
        <taxon>Metazoa</taxon>
        <taxon>Ecdysozoa</taxon>
        <taxon>Arthropoda</taxon>
        <taxon>Hexapoda</taxon>
        <taxon>Insecta</taxon>
        <taxon>Pterygota</taxon>
        <taxon>Neoptera</taxon>
        <taxon>Paraneoptera</taxon>
        <taxon>Hemiptera</taxon>
        <taxon>Heteroptera</taxon>
        <taxon>Panheteroptera</taxon>
        <taxon>Cimicomorpha</taxon>
        <taxon>Miridae</taxon>
        <taxon>Dicyphina</taxon>
        <taxon>Nesidiocoris</taxon>
    </lineage>
</organism>
<evidence type="ECO:0000313" key="2">
    <source>
        <dbReference type="Proteomes" id="UP000479000"/>
    </source>
</evidence>
<dbReference type="Proteomes" id="UP000479000">
    <property type="component" value="Unassembled WGS sequence"/>
</dbReference>
<keyword evidence="2" id="KW-1185">Reference proteome</keyword>
<gene>
    <name evidence="1" type="ORF">NTEN_LOCUS4127</name>
</gene>
<reference evidence="1 2" key="1">
    <citation type="submission" date="2020-02" db="EMBL/GenBank/DDBJ databases">
        <authorList>
            <person name="Ferguson B K."/>
        </authorList>
    </citation>
    <scope>NUCLEOTIDE SEQUENCE [LARGE SCALE GENOMIC DNA]</scope>
</reference>
<accession>A0A6H5G6M7</accession>
<dbReference type="EMBL" id="CADCXU010006045">
    <property type="protein sequence ID" value="CAA9997833.1"/>
    <property type="molecule type" value="Genomic_DNA"/>
</dbReference>
<protein>
    <submittedName>
        <fullName evidence="1">Uncharacterized protein</fullName>
    </submittedName>
</protein>
<sequence>MPHLLQSDRLPAVVGSDAVQAGPVVGPAWRRYHAIPPIHFDFSVHLSSQIGIREFSDDFE</sequence>